<dbReference type="PANTHER" id="PTHR34649">
    <property type="entry name" value="CILIA- AND FLAGELLA-ASSOCIATED PROTEIN 99"/>
    <property type="match status" value="1"/>
</dbReference>
<feature type="compositionally biased region" description="Basic and acidic residues" evidence="1">
    <location>
        <begin position="31"/>
        <end position="43"/>
    </location>
</feature>
<name>A0ABQ9W3A9_SAGOE</name>
<feature type="compositionally biased region" description="Low complexity" evidence="1">
    <location>
        <begin position="166"/>
        <end position="178"/>
    </location>
</feature>
<reference evidence="2 3" key="1">
    <citation type="submission" date="2023-05" db="EMBL/GenBank/DDBJ databases">
        <title>B98-5 Cell Line De Novo Hybrid Assembly: An Optical Mapping Approach.</title>
        <authorList>
            <person name="Kananen K."/>
            <person name="Auerbach J.A."/>
            <person name="Kautto E."/>
            <person name="Blachly J.S."/>
        </authorList>
    </citation>
    <scope>NUCLEOTIDE SEQUENCE [LARGE SCALE GENOMIC DNA]</scope>
    <source>
        <strain evidence="2">B95-8</strain>
        <tissue evidence="2">Cell line</tissue>
    </source>
</reference>
<feature type="compositionally biased region" description="Low complexity" evidence="1">
    <location>
        <begin position="1"/>
        <end position="17"/>
    </location>
</feature>
<sequence>MAWASHRPAPEPSASPARWEEKKKAQAAPTQDERVQQLRRRISERAAERCKQAALLHVSAPRAARPKPRVSLSGWKEPRQQKAGAGGCHARGLASRGGGDGEIGLAAAQSYAAAGARGGGGVPARADASPGPQAQLEAQHWLEQERSRERRLRALQQGGSGPGPRAPAAAGHATPTTPIKRAARSAPLLFLGLEPLGPGPPASAP</sequence>
<dbReference type="EMBL" id="JASSZA010000003">
    <property type="protein sequence ID" value="KAK2115268.1"/>
    <property type="molecule type" value="Genomic_DNA"/>
</dbReference>
<gene>
    <name evidence="2" type="ORF">P7K49_005894</name>
</gene>
<feature type="region of interest" description="Disordered" evidence="1">
    <location>
        <begin position="1"/>
        <end position="43"/>
    </location>
</feature>
<accession>A0ABQ9W3A9</accession>
<dbReference type="InterPro" id="IPR039341">
    <property type="entry name" value="CFAP99"/>
</dbReference>
<evidence type="ECO:0000313" key="3">
    <source>
        <dbReference type="Proteomes" id="UP001266305"/>
    </source>
</evidence>
<comment type="caution">
    <text evidence="2">The sequence shown here is derived from an EMBL/GenBank/DDBJ whole genome shotgun (WGS) entry which is preliminary data.</text>
</comment>
<feature type="compositionally biased region" description="Gly residues" evidence="1">
    <location>
        <begin position="84"/>
        <end position="102"/>
    </location>
</feature>
<dbReference type="PANTHER" id="PTHR34649:SF1">
    <property type="entry name" value="CILIA- AND FLAGELLA-ASSOCIATED PROTEIN 99"/>
    <property type="match status" value="1"/>
</dbReference>
<organism evidence="2 3">
    <name type="scientific">Saguinus oedipus</name>
    <name type="common">Cotton-top tamarin</name>
    <name type="synonym">Oedipomidas oedipus</name>
    <dbReference type="NCBI Taxonomy" id="9490"/>
    <lineage>
        <taxon>Eukaryota</taxon>
        <taxon>Metazoa</taxon>
        <taxon>Chordata</taxon>
        <taxon>Craniata</taxon>
        <taxon>Vertebrata</taxon>
        <taxon>Euteleostomi</taxon>
        <taxon>Mammalia</taxon>
        <taxon>Eutheria</taxon>
        <taxon>Euarchontoglires</taxon>
        <taxon>Primates</taxon>
        <taxon>Haplorrhini</taxon>
        <taxon>Platyrrhini</taxon>
        <taxon>Cebidae</taxon>
        <taxon>Callitrichinae</taxon>
        <taxon>Saguinus</taxon>
    </lineage>
</organism>
<keyword evidence="3" id="KW-1185">Reference proteome</keyword>
<feature type="compositionally biased region" description="Low complexity" evidence="1">
    <location>
        <begin position="104"/>
        <end position="115"/>
    </location>
</feature>
<proteinExistence type="predicted"/>
<evidence type="ECO:0000313" key="2">
    <source>
        <dbReference type="EMBL" id="KAK2115268.1"/>
    </source>
</evidence>
<evidence type="ECO:0000256" key="1">
    <source>
        <dbReference type="SAM" id="MobiDB-lite"/>
    </source>
</evidence>
<protein>
    <submittedName>
        <fullName evidence="2">Uncharacterized protein</fullName>
    </submittedName>
</protein>
<feature type="region of interest" description="Disordered" evidence="1">
    <location>
        <begin position="60"/>
        <end position="183"/>
    </location>
</feature>
<dbReference type="Proteomes" id="UP001266305">
    <property type="component" value="Unassembled WGS sequence"/>
</dbReference>